<dbReference type="Pfam" id="PF12796">
    <property type="entry name" value="Ank_2"/>
    <property type="match status" value="2"/>
</dbReference>
<dbReference type="SUPFAM" id="SSF48403">
    <property type="entry name" value="Ankyrin repeat"/>
    <property type="match status" value="1"/>
</dbReference>
<dbReference type="InterPro" id="IPR011989">
    <property type="entry name" value="ARM-like"/>
</dbReference>
<dbReference type="EMBL" id="JBHMCG010000057">
    <property type="protein sequence ID" value="MFB9573340.1"/>
    <property type="molecule type" value="Genomic_DNA"/>
</dbReference>
<feature type="repeat" description="ANK" evidence="3">
    <location>
        <begin position="102"/>
        <end position="134"/>
    </location>
</feature>
<name>A0ABV5R668_9ACTN</name>
<dbReference type="Proteomes" id="UP001589710">
    <property type="component" value="Unassembled WGS sequence"/>
</dbReference>
<dbReference type="InterPro" id="IPR016024">
    <property type="entry name" value="ARM-type_fold"/>
</dbReference>
<reference evidence="4 5" key="1">
    <citation type="submission" date="2024-09" db="EMBL/GenBank/DDBJ databases">
        <authorList>
            <person name="Sun Q."/>
            <person name="Mori K."/>
        </authorList>
    </citation>
    <scope>NUCLEOTIDE SEQUENCE [LARGE SCALE GENOMIC DNA]</scope>
    <source>
        <strain evidence="4 5">JCM 3331</strain>
    </source>
</reference>
<evidence type="ECO:0000256" key="3">
    <source>
        <dbReference type="PROSITE-ProRule" id="PRU00023"/>
    </source>
</evidence>
<dbReference type="PROSITE" id="PS50088">
    <property type="entry name" value="ANK_REPEAT"/>
    <property type="match status" value="3"/>
</dbReference>
<dbReference type="PROSITE" id="PS50297">
    <property type="entry name" value="ANK_REP_REGION"/>
    <property type="match status" value="2"/>
</dbReference>
<keyword evidence="2 3" id="KW-0040">ANK repeat</keyword>
<dbReference type="Gene3D" id="1.25.10.10">
    <property type="entry name" value="Leucine-rich Repeat Variant"/>
    <property type="match status" value="1"/>
</dbReference>
<dbReference type="RefSeq" id="WP_345514660.1">
    <property type="nucleotide sequence ID" value="NZ_BAAAXD010000029.1"/>
</dbReference>
<evidence type="ECO:0000256" key="1">
    <source>
        <dbReference type="ARBA" id="ARBA00022737"/>
    </source>
</evidence>
<dbReference type="InterPro" id="IPR002110">
    <property type="entry name" value="Ankyrin_rpt"/>
</dbReference>
<dbReference type="SMART" id="SM00248">
    <property type="entry name" value="ANK"/>
    <property type="match status" value="4"/>
</dbReference>
<evidence type="ECO:0000256" key="2">
    <source>
        <dbReference type="ARBA" id="ARBA00023043"/>
    </source>
</evidence>
<organism evidence="4 5">
    <name type="scientific">Streptomyces yanii</name>
    <dbReference type="NCBI Taxonomy" id="78510"/>
    <lineage>
        <taxon>Bacteria</taxon>
        <taxon>Bacillati</taxon>
        <taxon>Actinomycetota</taxon>
        <taxon>Actinomycetes</taxon>
        <taxon>Kitasatosporales</taxon>
        <taxon>Streptomycetaceae</taxon>
        <taxon>Streptomyces</taxon>
    </lineage>
</organism>
<dbReference type="InterPro" id="IPR036770">
    <property type="entry name" value="Ankyrin_rpt-contain_sf"/>
</dbReference>
<keyword evidence="1" id="KW-0677">Repeat</keyword>
<gene>
    <name evidence="4" type="ORF">ACFFTL_13665</name>
</gene>
<evidence type="ECO:0000313" key="5">
    <source>
        <dbReference type="Proteomes" id="UP001589710"/>
    </source>
</evidence>
<dbReference type="PANTHER" id="PTHR24171">
    <property type="entry name" value="ANKYRIN REPEAT DOMAIN-CONTAINING PROTEIN 39-RELATED"/>
    <property type="match status" value="1"/>
</dbReference>
<feature type="repeat" description="ANK" evidence="3">
    <location>
        <begin position="34"/>
        <end position="62"/>
    </location>
</feature>
<feature type="repeat" description="ANK" evidence="3">
    <location>
        <begin position="69"/>
        <end position="101"/>
    </location>
</feature>
<proteinExistence type="predicted"/>
<dbReference type="SUPFAM" id="SSF48371">
    <property type="entry name" value="ARM repeat"/>
    <property type="match status" value="1"/>
</dbReference>
<dbReference type="Gene3D" id="1.25.40.20">
    <property type="entry name" value="Ankyrin repeat-containing domain"/>
    <property type="match status" value="2"/>
</dbReference>
<sequence>MTDTRNLFEAVHEGEDAVVRLLRAGAHAEAVDEDGTTALYLAAVSDRPGVVRLLLAAGADPDRACGPEAGDLPICGAVCGGHTEVVEALLAAGAQPDLREQFGFTALRWAVGLGHARIAEALLTHGADPDLPGPGPGHEPPLVFAVRRGSLETVRALLRYGAGARTGALEEALREAQGMLALDVEQEMRRALREMYGDGPGMVVRRTAVDGGETVTVELVRDGEPFAGQEQQTGHGAIATVLEGELGLRTPYAELAARALRGGNPELDNWHEAVEVLWRRGDEETFQAGAAWCASDGEPLRQAFGADVLAQLGFRTGSKPFAARSVPLLREMAREAADTELIRSAVLGLGHHGDPVALPEVLLHARNPERVVRRAVTLALFDLVSGGHAEGVAALVGLSRDTDAEVRDWATTALATLDADTPALRAALVERLDDADPDTVAEAAQGLARRQDPRAVPVLERLLRESEPDGYARSVAVDAAAYVTDGPVRERLEQLCPRLP</sequence>
<accession>A0ABV5R668</accession>
<comment type="caution">
    <text evidence="4">The sequence shown here is derived from an EMBL/GenBank/DDBJ whole genome shotgun (WGS) entry which is preliminary data.</text>
</comment>
<dbReference type="PANTHER" id="PTHR24171:SF8">
    <property type="entry name" value="BRCA1-ASSOCIATED RING DOMAIN PROTEIN 1"/>
    <property type="match status" value="1"/>
</dbReference>
<keyword evidence="5" id="KW-1185">Reference proteome</keyword>
<evidence type="ECO:0000313" key="4">
    <source>
        <dbReference type="EMBL" id="MFB9573340.1"/>
    </source>
</evidence>
<dbReference type="Pfam" id="PF13646">
    <property type="entry name" value="HEAT_2"/>
    <property type="match status" value="1"/>
</dbReference>
<protein>
    <submittedName>
        <fullName evidence="4">Ankyrin repeat domain-containing protein</fullName>
    </submittedName>
</protein>